<dbReference type="SUPFAM" id="SSF52058">
    <property type="entry name" value="L domain-like"/>
    <property type="match status" value="1"/>
</dbReference>
<keyword evidence="5" id="KW-0808">Transferase</keyword>
<dbReference type="GO" id="GO:0005615">
    <property type="term" value="C:extracellular space"/>
    <property type="evidence" value="ECO:0007669"/>
    <property type="project" value="TreeGrafter"/>
</dbReference>
<dbReference type="AlphaFoldDB" id="A0AAV7JY85"/>
<dbReference type="InterPro" id="IPR050328">
    <property type="entry name" value="Dev_Immune_Receptor"/>
</dbReference>
<keyword evidence="6" id="KW-1185">Reference proteome</keyword>
<keyword evidence="5" id="KW-0418">Kinase</keyword>
<evidence type="ECO:0000313" key="5">
    <source>
        <dbReference type="EMBL" id="KAI6653434.1"/>
    </source>
</evidence>
<proteinExistence type="predicted"/>
<dbReference type="GO" id="GO:0031012">
    <property type="term" value="C:extracellular matrix"/>
    <property type="evidence" value="ECO:0007669"/>
    <property type="project" value="TreeGrafter"/>
</dbReference>
<accession>A0AAV7JY85</accession>
<evidence type="ECO:0000256" key="3">
    <source>
        <dbReference type="ARBA" id="ARBA00022737"/>
    </source>
</evidence>
<feature type="signal peptide" evidence="4">
    <location>
        <begin position="1"/>
        <end position="24"/>
    </location>
</feature>
<keyword evidence="3" id="KW-0677">Repeat</keyword>
<organism evidence="5 6">
    <name type="scientific">Oopsacas minuta</name>
    <dbReference type="NCBI Taxonomy" id="111878"/>
    <lineage>
        <taxon>Eukaryota</taxon>
        <taxon>Metazoa</taxon>
        <taxon>Porifera</taxon>
        <taxon>Hexactinellida</taxon>
        <taxon>Hexasterophora</taxon>
        <taxon>Lyssacinosida</taxon>
        <taxon>Leucopsacidae</taxon>
        <taxon>Oopsacas</taxon>
    </lineage>
</organism>
<dbReference type="GO" id="GO:0016301">
    <property type="term" value="F:kinase activity"/>
    <property type="evidence" value="ECO:0007669"/>
    <property type="project" value="UniProtKB-KW"/>
</dbReference>
<evidence type="ECO:0000313" key="6">
    <source>
        <dbReference type="Proteomes" id="UP001165289"/>
    </source>
</evidence>
<evidence type="ECO:0000256" key="4">
    <source>
        <dbReference type="SAM" id="SignalP"/>
    </source>
</evidence>
<evidence type="ECO:0000256" key="1">
    <source>
        <dbReference type="ARBA" id="ARBA00022614"/>
    </source>
</evidence>
<feature type="chain" id="PRO_5043653115" evidence="4">
    <location>
        <begin position="25"/>
        <end position="354"/>
    </location>
</feature>
<protein>
    <submittedName>
        <fullName evidence="5">Tyrosine-protein kinase Src42A</fullName>
    </submittedName>
</protein>
<comment type="caution">
    <text evidence="5">The sequence shown here is derived from an EMBL/GenBank/DDBJ whole genome shotgun (WGS) entry which is preliminary data.</text>
</comment>
<dbReference type="PANTHER" id="PTHR24373">
    <property type="entry name" value="SLIT RELATED LEUCINE-RICH REPEAT NEURONAL PROTEIN"/>
    <property type="match status" value="1"/>
</dbReference>
<evidence type="ECO:0000256" key="2">
    <source>
        <dbReference type="ARBA" id="ARBA00022729"/>
    </source>
</evidence>
<dbReference type="InterPro" id="IPR032675">
    <property type="entry name" value="LRR_dom_sf"/>
</dbReference>
<dbReference type="EMBL" id="JAKMXF010000277">
    <property type="protein sequence ID" value="KAI6653434.1"/>
    <property type="molecule type" value="Genomic_DNA"/>
</dbReference>
<dbReference type="Gene3D" id="3.80.10.10">
    <property type="entry name" value="Ribonuclease Inhibitor"/>
    <property type="match status" value="2"/>
</dbReference>
<name>A0AAV7JY85_9METZ</name>
<dbReference type="InterPro" id="IPR001611">
    <property type="entry name" value="Leu-rich_rpt"/>
</dbReference>
<dbReference type="Proteomes" id="UP001165289">
    <property type="component" value="Unassembled WGS sequence"/>
</dbReference>
<keyword evidence="1" id="KW-0433">Leucine-rich repeat</keyword>
<sequence length="354" mass="40777">MKSIASSILVCVGLFVVYLIVVEAVCWINCPTESIGSLEPFCYLNDDGSSRRCWILVYTFELNGLTNDWTKMKLVINVTDRINYIGIYSRLSDYQLEINAYRQFNNILSFVSRDNNHIVSLSLLASLPNLVQFHMYDGNFYHFPIFSLFNKQLSRLHLYSFGIRSNVPVIRGRFVSELPNLEYVYLDSMNMLVATENIFSGLTALTRLYIRNLQLRNPIRTLSPLVRLKELNIHYAGLSEIDFLKQSPSLYQLTRISFWNNTIQSFNSDIFSDYTQLESLGLRVNSITIVNRTNFTKLSNLGEISHDNNQISTVPEDTFRDMPQLRIVKLSDNPITTISSKVFEHLSNIGTVHF</sequence>
<reference evidence="5 6" key="1">
    <citation type="journal article" date="2023" name="BMC Biol.">
        <title>The compact genome of the sponge Oopsacas minuta (Hexactinellida) is lacking key metazoan core genes.</title>
        <authorList>
            <person name="Santini S."/>
            <person name="Schenkelaars Q."/>
            <person name="Jourda C."/>
            <person name="Duchesne M."/>
            <person name="Belahbib H."/>
            <person name="Rocher C."/>
            <person name="Selva M."/>
            <person name="Riesgo A."/>
            <person name="Vervoort M."/>
            <person name="Leys S.P."/>
            <person name="Kodjabachian L."/>
            <person name="Le Bivic A."/>
            <person name="Borchiellini C."/>
            <person name="Claverie J.M."/>
            <person name="Renard E."/>
        </authorList>
    </citation>
    <scope>NUCLEOTIDE SEQUENCE [LARGE SCALE GENOMIC DNA]</scope>
    <source>
        <strain evidence="5">SPO-2</strain>
    </source>
</reference>
<dbReference type="Pfam" id="PF13855">
    <property type="entry name" value="LRR_8"/>
    <property type="match status" value="1"/>
</dbReference>
<dbReference type="InterPro" id="IPR003591">
    <property type="entry name" value="Leu-rich_rpt_typical-subtyp"/>
</dbReference>
<dbReference type="PANTHER" id="PTHR24373:SF370">
    <property type="entry name" value="FISH-LIPS, ISOFORM E"/>
    <property type="match status" value="1"/>
</dbReference>
<gene>
    <name evidence="5" type="ORF">LOD99_3653</name>
</gene>
<dbReference type="SMART" id="SM00369">
    <property type="entry name" value="LRR_TYP"/>
    <property type="match status" value="3"/>
</dbReference>
<keyword evidence="2 4" id="KW-0732">Signal</keyword>